<accession>A0AAW5I564</accession>
<dbReference type="RefSeq" id="WP_254975308.1">
    <property type="nucleotide sequence ID" value="NZ_JANDWJ010000012.1"/>
</dbReference>
<dbReference type="Proteomes" id="UP001206014">
    <property type="component" value="Unassembled WGS sequence"/>
</dbReference>
<proteinExistence type="predicted"/>
<name>A0AAW5I564_9BACT</name>
<evidence type="ECO:0000313" key="2">
    <source>
        <dbReference type="Proteomes" id="UP001206014"/>
    </source>
</evidence>
<gene>
    <name evidence="1" type="ORF">NND11_09295</name>
</gene>
<organism evidence="1 2">
    <name type="scientific">Segatella copri</name>
    <dbReference type="NCBI Taxonomy" id="165179"/>
    <lineage>
        <taxon>Bacteria</taxon>
        <taxon>Pseudomonadati</taxon>
        <taxon>Bacteroidota</taxon>
        <taxon>Bacteroidia</taxon>
        <taxon>Bacteroidales</taxon>
        <taxon>Prevotellaceae</taxon>
        <taxon>Segatella</taxon>
    </lineage>
</organism>
<comment type="caution">
    <text evidence="1">The sequence shown here is derived from an EMBL/GenBank/DDBJ whole genome shotgun (WGS) entry which is preliminary data.</text>
</comment>
<evidence type="ECO:0000313" key="1">
    <source>
        <dbReference type="EMBL" id="MCP9501743.1"/>
    </source>
</evidence>
<sequence>MNNYQFDIMERCDFMPLTAELASLPFCCGETEGDKDLEDFFHHNALLYPQERLGKTYCFVNNEGEFSEIVAFFSGLYQAHVLGFVAYSDIGIS</sequence>
<protein>
    <submittedName>
        <fullName evidence="1">Uncharacterized protein</fullName>
    </submittedName>
</protein>
<dbReference type="AlphaFoldDB" id="A0AAW5I564"/>
<reference evidence="1" key="1">
    <citation type="submission" date="2022-07" db="EMBL/GenBank/DDBJ databases">
        <title>Prevotella copri.</title>
        <authorList>
            <person name="Yang C."/>
        </authorList>
    </citation>
    <scope>NUCLEOTIDE SEQUENCE</scope>
    <source>
        <strain evidence="1">HF88</strain>
    </source>
</reference>
<dbReference type="Gene3D" id="3.40.630.30">
    <property type="match status" value="1"/>
</dbReference>
<dbReference type="EMBL" id="JANDXR010000010">
    <property type="protein sequence ID" value="MCP9501743.1"/>
    <property type="molecule type" value="Genomic_DNA"/>
</dbReference>